<feature type="compositionally biased region" description="Polar residues" evidence="1">
    <location>
        <begin position="20"/>
        <end position="38"/>
    </location>
</feature>
<evidence type="ECO:0000313" key="2">
    <source>
        <dbReference type="EMBL" id="CUG06179.1"/>
    </source>
</evidence>
<gene>
    <name evidence="2" type="ORF">BSAL_71880</name>
</gene>
<evidence type="ECO:0000313" key="3">
    <source>
        <dbReference type="Proteomes" id="UP000051952"/>
    </source>
</evidence>
<feature type="compositionally biased region" description="Acidic residues" evidence="1">
    <location>
        <begin position="1199"/>
        <end position="1209"/>
    </location>
</feature>
<evidence type="ECO:0000256" key="1">
    <source>
        <dbReference type="SAM" id="MobiDB-lite"/>
    </source>
</evidence>
<feature type="region of interest" description="Disordered" evidence="1">
    <location>
        <begin position="663"/>
        <end position="683"/>
    </location>
</feature>
<name>A0A0S4IX48_BODSA</name>
<dbReference type="VEuPathDB" id="TriTrypDB:BSAL_71880"/>
<dbReference type="Proteomes" id="UP000051952">
    <property type="component" value="Unassembled WGS sequence"/>
</dbReference>
<feature type="region of interest" description="Disordered" evidence="1">
    <location>
        <begin position="1187"/>
        <end position="1209"/>
    </location>
</feature>
<organism evidence="2 3">
    <name type="scientific">Bodo saltans</name>
    <name type="common">Flagellated protozoan</name>
    <dbReference type="NCBI Taxonomy" id="75058"/>
    <lineage>
        <taxon>Eukaryota</taxon>
        <taxon>Discoba</taxon>
        <taxon>Euglenozoa</taxon>
        <taxon>Kinetoplastea</taxon>
        <taxon>Metakinetoplastina</taxon>
        <taxon>Eubodonida</taxon>
        <taxon>Bodonidae</taxon>
        <taxon>Bodo</taxon>
    </lineage>
</organism>
<protein>
    <submittedName>
        <fullName evidence="2">GPI-anchored surface protein, putative</fullName>
    </submittedName>
</protein>
<feature type="region of interest" description="Disordered" evidence="1">
    <location>
        <begin position="1303"/>
        <end position="1322"/>
    </location>
</feature>
<dbReference type="OrthoDB" id="273427at2759"/>
<feature type="region of interest" description="Disordered" evidence="1">
    <location>
        <begin position="19"/>
        <end position="70"/>
    </location>
</feature>
<reference evidence="3" key="1">
    <citation type="submission" date="2015-09" db="EMBL/GenBank/DDBJ databases">
        <authorList>
            <consortium name="Pathogen Informatics"/>
        </authorList>
    </citation>
    <scope>NUCLEOTIDE SEQUENCE [LARGE SCALE GENOMIC DNA]</scope>
    <source>
        <strain evidence="3">Lake Konstanz</strain>
    </source>
</reference>
<proteinExistence type="predicted"/>
<keyword evidence="3" id="KW-1185">Reference proteome</keyword>
<sequence>MWRRSLALLAAKQHRRGAATKQTAVSTAFQQTTGSKSSYAGRLQKRRSSMRGGGQQKQTEHKVEAPPLPSETKVTPVVINATAPPPSNLDVQPHQSPLTNLAATTVAPTTTTTTTTPSPQQHAHHSSSLLAQLLMVPQHPQQPHHAKHGNHSTSSAMSSAAAAAILQLMSSSKPPPPLSLSPTLLWGTVEGNALIDATFSQQVGYASRLMKLALDAKVPLDAPRVAEVLRWFAEHNRIDVVVDDHCTSVVWRPCNVSSLVRLGVNILSIQDDASHSGTFFVAEHMLPMMVAELRSGRIDTDEGNHEDNHRTLMVALHFVRLLCERVSEIITDVTTNPSSPQASEYFGQCPQIVALTIDFTDAILRQLSTNRNLKHLSLFNWGRVLNVMGKQATFSLQYSTLNSTMLSSSSSSASPHLLETLERFHSIIITQEVLHGWYSLFHSDLVATTSLPTSLVASARPQEAITLLSNLDHVFRFGVKSTSEVALNLMKLIPRIIHRGIPKDVIRFLVVMTRWRQQVNIASDHLIAQSLEACQQALAHKKVYLQDAIAILTHLGRLRFPVPLELVDRIIDNCLSQREYLTIPLCVNLVSSLRRIVESDISTGAVVKMKGQAPPSYAAGGGANAKYPKTWETFRQGKLDYVLHLVLQRVQLLLATTPQAAQQQASATIHPPPAPSPNDTTEPLEMRAVAPDEDHVSPTTTTTTTSTPEVECGALPLISVNDALALVTSYADLNNTSSSFAMYRLMRPQLAPLFDSDEVPSLKVIATLLGALSSLKLAVTTTFEEEELVRQAESEAANLLGRCSELRSRQTINSAPLADVIPLLTCVVQILSEEKEALSRKEDDRDADAPPLAAASDIKELLHSLLVRATERCEAEGKGPQVGGLARIVARAHRQQLAPLEWLTPLMEAVVRCSVMSLSRVQPGDEPKILSAQKHATKNDLNVELQRVLMTGPHGGIAQHDVCAVIPLLSSSLDSFDDVPLPSLSAAAGTAAQKHSAFSMDNAATHADVRLIWMVTMQRMSLLAESVSARELRQWMHLLVQYRVLRYDTEVFQGLAKSTFTALCNAVCSHVMSTLQLQDIAAFVASMHSAERDCLANDDDRDDKNVEPDAPVDSIEANDNDVTLAAAAVTTIDDAMRTAWETTFTGLAQQATQCLRMCRPPRTLSVADVRWSVKILKGISEHLEGPVTNNKNTTISHDDDGDDGTEVEEESSLIPQRVAFLYELLPFLMRETSSLNAVDLSLALHAYAKGGIWNVGAMAPLLRSASDGLALAPVRPCLGLLHTMVKSGFIRKECIIRLTSSTHQPADVQTPKPDLQSAGARGSSEAMEHVATVLVRRLWSEISSPGGFKQLQPEKELLALVTTLAYFTSPPRPLFDNVMTELRQRVTHRTLTENASFTSALAPVALLSYAPLLRLGVDHVTSTSVIARQYVDSIAWRTALLRQPTNRILKTMSLTAASHLVVEPCFTEEDIKGLLAFLWSISEHIEDAAHQSSASTVSSFAHSLFVMEAFHRTTSGLQVVGGMEGLWSSGCVDSLLKKVAADHNDDISHAPLDYAAVLKFVLLLPSTEGLADPTIVGRVAAKFLSLQDGDHQQLNHPEVHSVRSVMGLIDQSKRVVDSSAMASSKGITTTIVASPLKKDLQQKCNVFMLWLARKPNVERIVWCLRVLCRQQPAVTEQLHDVIVALDHLLVSAWQPESRDTEAMMHVVALIEDADAAAVLVSLRAAHFIPRLPIVLGRLNSRAQREGSLGISYNSAAKLRVDSVLNELLLLANKS</sequence>
<dbReference type="EMBL" id="CYKH01000567">
    <property type="protein sequence ID" value="CUG06179.1"/>
    <property type="molecule type" value="Genomic_DNA"/>
</dbReference>
<accession>A0A0S4IX48</accession>